<dbReference type="EMBL" id="VFBM01000003">
    <property type="protein sequence ID" value="TNX92874.1"/>
    <property type="molecule type" value="Genomic_DNA"/>
</dbReference>
<dbReference type="RefSeq" id="WP_005027344.1">
    <property type="nucleotide sequence ID" value="NZ_CP027365.1"/>
</dbReference>
<gene>
    <name evidence="1" type="ORF">FHY67_04725</name>
</gene>
<protein>
    <submittedName>
        <fullName evidence="1">Uncharacterized protein</fullName>
    </submittedName>
</protein>
<sequence length="95" mass="11241">MLIDFIQTQEQQFFRVAEKIMNEPERYLQFDSISDFYKAVWLAEFPKGTVWFASGLDDGAEEFYAIIEYRQYTLNMTCTGQNTVCSGISRKDQYY</sequence>
<reference evidence="1 2" key="1">
    <citation type="submission" date="2019-06" db="EMBL/GenBank/DDBJ databases">
        <title>Genome of Acinetobacter radioresistens APH1, a phenol degrading strain.</title>
        <authorList>
            <person name="Liu Y."/>
        </authorList>
    </citation>
    <scope>NUCLEOTIDE SEQUENCE [LARGE SCALE GENOMIC DNA]</scope>
    <source>
        <strain evidence="1 2">APH1</strain>
    </source>
</reference>
<dbReference type="Proteomes" id="UP000314285">
    <property type="component" value="Unassembled WGS sequence"/>
</dbReference>
<evidence type="ECO:0000313" key="2">
    <source>
        <dbReference type="Proteomes" id="UP000314285"/>
    </source>
</evidence>
<comment type="caution">
    <text evidence="1">The sequence shown here is derived from an EMBL/GenBank/DDBJ whole genome shotgun (WGS) entry which is preliminary data.</text>
</comment>
<accession>A0A8H2K278</accession>
<name>A0A8H2K278_ACIRA</name>
<organism evidence="1 2">
    <name type="scientific">Acinetobacter radioresistens</name>
    <dbReference type="NCBI Taxonomy" id="40216"/>
    <lineage>
        <taxon>Bacteria</taxon>
        <taxon>Pseudomonadati</taxon>
        <taxon>Pseudomonadota</taxon>
        <taxon>Gammaproteobacteria</taxon>
        <taxon>Moraxellales</taxon>
        <taxon>Moraxellaceae</taxon>
        <taxon>Acinetobacter</taxon>
    </lineage>
</organism>
<evidence type="ECO:0000313" key="1">
    <source>
        <dbReference type="EMBL" id="TNX92874.1"/>
    </source>
</evidence>
<proteinExistence type="predicted"/>
<dbReference type="AlphaFoldDB" id="A0A8H2K278"/>